<evidence type="ECO:0000313" key="3">
    <source>
        <dbReference type="Proteomes" id="UP000547209"/>
    </source>
</evidence>
<dbReference type="Gene3D" id="3.20.20.80">
    <property type="entry name" value="Glycosidases"/>
    <property type="match status" value="1"/>
</dbReference>
<evidence type="ECO:0000256" key="1">
    <source>
        <dbReference type="SAM" id="MobiDB-lite"/>
    </source>
</evidence>
<reference evidence="2 3" key="1">
    <citation type="submission" date="2020-08" db="EMBL/GenBank/DDBJ databases">
        <title>Cohnella phylogeny.</title>
        <authorList>
            <person name="Dunlap C."/>
        </authorList>
    </citation>
    <scope>NUCLEOTIDE SEQUENCE [LARGE SCALE GENOMIC DNA]</scope>
    <source>
        <strain evidence="2 3">DSM 28246</strain>
    </source>
</reference>
<dbReference type="RefSeq" id="WP_185671190.1">
    <property type="nucleotide sequence ID" value="NZ_JACJVP010000037.1"/>
</dbReference>
<gene>
    <name evidence="2" type="ORF">H7C19_21830</name>
</gene>
<feature type="compositionally biased region" description="Low complexity" evidence="1">
    <location>
        <begin position="366"/>
        <end position="377"/>
    </location>
</feature>
<feature type="compositionally biased region" description="Low complexity" evidence="1">
    <location>
        <begin position="343"/>
        <end position="357"/>
    </location>
</feature>
<dbReference type="EMBL" id="JACJVP010000037">
    <property type="protein sequence ID" value="MBB6673321.1"/>
    <property type="molecule type" value="Genomic_DNA"/>
</dbReference>
<organism evidence="2 3">
    <name type="scientific">Cohnella nanjingensis</name>
    <dbReference type="NCBI Taxonomy" id="1387779"/>
    <lineage>
        <taxon>Bacteria</taxon>
        <taxon>Bacillati</taxon>
        <taxon>Bacillota</taxon>
        <taxon>Bacilli</taxon>
        <taxon>Bacillales</taxon>
        <taxon>Paenibacillaceae</taxon>
        <taxon>Cohnella</taxon>
    </lineage>
</organism>
<name>A0A7X0RVN0_9BACL</name>
<comment type="caution">
    <text evidence="2">The sequence shown here is derived from an EMBL/GenBank/DDBJ whole genome shotgun (WGS) entry which is preliminary data.</text>
</comment>
<sequence length="795" mass="88840">MDYPGTERSKRVWWRGWKGVLCGVVVLAAVAAGGLFARDHYAAAGVEMEVASDGTQLKFKTEGESMAIYKDGKWQPLFVQGVNLGATLPGHFPGELPLSRKDYLRWFGEIKEMGANVIRIYTIHKPVFYDALVEFNRKHGDDPLFFVQGVWSPEEQLIEKRDAYLPEIRDAFKTEINRAVKAVYGDLTLPETKGSASGKYKTNAGPYLLAWSIGTEWDPEMVANTNKQHKDKAQYAGAHFATAAKATPFEAWLAEMVDHAAETERTYGWQHPMSFTNWVTTDVLNHPSEPLFTEDMVSVDATHVKPVDWKAGYLATYHVYPYYPDFFRYEDASGVKTAAAQNKSASAGGAKTAGKPGSDAKDKGKTATSGGSSSASPKKTDEDTYEIYLKRLKAYHKGMPIMITEYGVPSSAGISHQAPLGRSQGGHNEQAQGEIDADLTRIIHDEGYAGAILFMWQDEWFKKTWNTVPMELPEDRRAYWLNVLTNEKQFGVLGMYSGLEGRLRIDGDPKDWSKLKKSEKTKLAADVPGIREMWAAHDEAYVYLSVKLDHDFDPAKEQLFIGSDSLPGGNKHGEELYGRTLDEGLETLISIGADDESEVKIAANYDLEKRLYGYVYGMIDMSAKEIKDDSGLFNPWKLPVSLKMEPPDTKYAHAFEDTDAGRLPRGTNDPADPAYDSLAMWQYKGDFIEMRIPWMLLGLADPSSHQAISYEMPDKAFKLTKTDGIRFLPWILDKATHEVRGLGEASGSGAYPLSQLQPYTWSAWDTVNFAERLKPSYYAMQEIYKTIGEQPKTGG</sequence>
<protein>
    <recommendedName>
        <fullName evidence="4">Family 2 glycosyl transferase</fullName>
    </recommendedName>
</protein>
<dbReference type="SUPFAM" id="SSF51445">
    <property type="entry name" value="(Trans)glycosidases"/>
    <property type="match status" value="1"/>
</dbReference>
<evidence type="ECO:0008006" key="4">
    <source>
        <dbReference type="Google" id="ProtNLM"/>
    </source>
</evidence>
<evidence type="ECO:0000313" key="2">
    <source>
        <dbReference type="EMBL" id="MBB6673321.1"/>
    </source>
</evidence>
<accession>A0A7X0RVN0</accession>
<feature type="region of interest" description="Disordered" evidence="1">
    <location>
        <begin position="341"/>
        <end position="380"/>
    </location>
</feature>
<dbReference type="AlphaFoldDB" id="A0A7X0RVN0"/>
<keyword evidence="3" id="KW-1185">Reference proteome</keyword>
<dbReference type="InterPro" id="IPR017853">
    <property type="entry name" value="GH"/>
</dbReference>
<proteinExistence type="predicted"/>
<dbReference type="Proteomes" id="UP000547209">
    <property type="component" value="Unassembled WGS sequence"/>
</dbReference>